<feature type="binding site" evidence="14">
    <location>
        <position position="654"/>
    </location>
    <ligand>
        <name>ATP</name>
        <dbReference type="ChEBI" id="CHEBI:30616"/>
    </ligand>
</feature>
<evidence type="ECO:0000256" key="12">
    <source>
        <dbReference type="ARBA" id="ARBA00049128"/>
    </source>
</evidence>
<comment type="similarity">
    <text evidence="2 16">Belongs to the cation transport ATPase (P-type) (TC 3.A.3) family. Type IV subfamily.</text>
</comment>
<dbReference type="InterPro" id="IPR023214">
    <property type="entry name" value="HAD_sf"/>
</dbReference>
<dbReference type="GO" id="GO:0005524">
    <property type="term" value="F:ATP binding"/>
    <property type="evidence" value="ECO:0007669"/>
    <property type="project" value="UniProtKB-UniRule"/>
</dbReference>
<evidence type="ECO:0000256" key="16">
    <source>
        <dbReference type="RuleBase" id="RU362033"/>
    </source>
</evidence>
<reference evidence="20 21" key="1">
    <citation type="journal article" date="2020" name="ISME J.">
        <title>Uncovering the hidden diversity of litter-decomposition mechanisms in mushroom-forming fungi.</title>
        <authorList>
            <person name="Floudas D."/>
            <person name="Bentzer J."/>
            <person name="Ahren D."/>
            <person name="Johansson T."/>
            <person name="Persson P."/>
            <person name="Tunlid A."/>
        </authorList>
    </citation>
    <scope>NUCLEOTIDE SEQUENCE [LARGE SCALE GENOMIC DNA]</scope>
    <source>
        <strain evidence="20 21">CBS 406.79</strain>
    </source>
</reference>
<feature type="binding site" evidence="14">
    <location>
        <position position="510"/>
    </location>
    <ligand>
        <name>ATP</name>
        <dbReference type="ChEBI" id="CHEBI:30616"/>
    </ligand>
</feature>
<evidence type="ECO:0000259" key="19">
    <source>
        <dbReference type="Pfam" id="PF16212"/>
    </source>
</evidence>
<evidence type="ECO:0000259" key="18">
    <source>
        <dbReference type="Pfam" id="PF16209"/>
    </source>
</evidence>
<feature type="binding site" evidence="14">
    <location>
        <position position="1015"/>
    </location>
    <ligand>
        <name>ATP</name>
        <dbReference type="ChEBI" id="CHEBI:30616"/>
    </ligand>
</feature>
<dbReference type="Pfam" id="PF13246">
    <property type="entry name" value="Cation_ATPase"/>
    <property type="match status" value="1"/>
</dbReference>
<gene>
    <name evidence="20" type="ORF">D9757_002774</name>
</gene>
<comment type="cofactor">
    <cofactor evidence="15">
        <name>Mg(2+)</name>
        <dbReference type="ChEBI" id="CHEBI:18420"/>
    </cofactor>
</comment>
<feature type="binding site" evidence="14">
    <location>
        <position position="1014"/>
    </location>
    <ligand>
        <name>ATP</name>
        <dbReference type="ChEBI" id="CHEBI:30616"/>
    </ligand>
</feature>
<feature type="region of interest" description="Disordered" evidence="17">
    <location>
        <begin position="552"/>
        <end position="588"/>
    </location>
</feature>
<sequence>MASNGHDAGLRAFFRRISDFKLEDLFSRKRPPGPPRSIFINQPLPDDYFDAKKRLKKQFVYTTNQVISSKYTLVTFVPRNLAEQFRRVANIYFLGIAILQFFPMFSTISPGVVILPLIIIIALTALKDGYEDFRRHQADRNVNQSQTEVLAGAWVNPNATEGKSKTFVRGLIPKRVGGKQAQEGNPTSLDQANDADTTLTDDPNYHYHRRRSSNRLSFLKSSSSRPSIYWKPTLWEDIRVGDFVRIADNEPIPADVLICSTSDPENVAFIETKNLDGETNLKSRNAVTGMTHLSDAESCANADGFRIMCDRPEVNMYRLDAMVENKDSEKKFPVDLQTVLLRGTVLKNTDWVIGIVVFTGEDTKIVMNAGGTPSKRSRVERQMNPQVLINLLLIAIMAVVCAIVDSTLEKHYAPLGAPWLFSDDHSDDNPSVNGGITWAFGLLTFQDLVPISLYLSIEVVRTIQAVFIYFDKDIAYEKPGAPPGTPAQATQARSWNLSDDLGQIEYIFSDKTGTLTQNSMVFRQCSVGGKAYYGNPLDQDELQGKKISDSIELDKNPPVASAHPISSGSSSSTPRHSGIPQVKSSATSPRFRDAALAADISQACSNSAPQSGPDATRARVLNGFFTVLSLCHTVLASIDPESGEIEYKAQSPDEAALVQAAADIGYIFLGREKRSSGEIVLSLRIPSGSETDSGVVERYELLHILEFTSARKRMSVILRQLDQPDSEKGRIFLLTKGADNVIFERLRVGSDNVLKEETERHLGEFANEGLRTLTLAFKIISESDYLSWAHRYHEASISIKNREEQLEEVSSEIELDLRLLGATAIEDRLQDGVPETIHDLKRAGIKIWVATGDKLETAIAIGRSTNLIGPESNIIIVKGGSGRLAERQISNALDRFFPEHASANDAGKPIKSPSASRPTTPSRMPPLTRADTNVSSIVGGDNGDRPGGFVLVVDGAALLRAFSTPEISMLLLRLGTLCEGVICCRVSPLQKALVVKLVKDNLHAMTLAIGDGANDVSMIQAADVGVGISGEEGLQAVNSSDYAIAQFRFLKKLLLVHGHWSYARNGTMILNFFYKNVIPTGILWWFQIYCAWSATYAMDYTYVLFWNSLWTIAPVIGIGLFDRVVDSDVLMDLPELYHYGREKYWFAWKDFFIFIFDGIYQSLIIFFFIFFTYTTTSARSDGYDVDLYEWSTVAAVSGVLIADIFTGLTASAWTWWLVFFVFIGILVVWAFTFIYSALSPAYEFTNLYGFYYFLGASSYFWFGILFTFFLALAPRYFAKAYKASFRPDDIDIVKWIKKNNPQFDFKHYEDQGNHVANEIGLKEMKGRRRASSRLDDFNSRRLSRASSIASLESPMGGRPRPSIDVRSASRTDMSTGLVSVERGFDFATEDDAGGGVAIQRIQTNLSERYSSRNNLPLARGEEEQGRKSKLFSLKRGFTKRN</sequence>
<dbReference type="InterPro" id="IPR018303">
    <property type="entry name" value="ATPase_P-typ_P_site"/>
</dbReference>
<keyword evidence="7 15" id="KW-0460">Magnesium</keyword>
<dbReference type="SFLD" id="SFLDG00002">
    <property type="entry name" value="C1.7:_P-type_atpase_like"/>
    <property type="match status" value="1"/>
</dbReference>
<feature type="region of interest" description="Disordered" evidence="17">
    <location>
        <begin position="177"/>
        <end position="206"/>
    </location>
</feature>
<feature type="binding site" evidence="14">
    <location>
        <position position="511"/>
    </location>
    <ligand>
        <name>ATP</name>
        <dbReference type="ChEBI" id="CHEBI:30616"/>
    </ligand>
</feature>
<feature type="binding site" evidence="15">
    <location>
        <position position="1015"/>
    </location>
    <ligand>
        <name>Mg(2+)</name>
        <dbReference type="ChEBI" id="CHEBI:18420"/>
    </ligand>
</feature>
<evidence type="ECO:0000256" key="17">
    <source>
        <dbReference type="SAM" id="MobiDB-lite"/>
    </source>
</evidence>
<dbReference type="EMBL" id="JAACJN010000014">
    <property type="protein sequence ID" value="KAF5390550.1"/>
    <property type="molecule type" value="Genomic_DNA"/>
</dbReference>
<name>A0A8H5HW63_9AGAR</name>
<dbReference type="SFLD" id="SFLDS00003">
    <property type="entry name" value="Haloacid_Dehalogenase"/>
    <property type="match status" value="1"/>
</dbReference>
<dbReference type="OrthoDB" id="377733at2759"/>
<keyword evidence="10 16" id="KW-0472">Membrane</keyword>
<feature type="compositionally biased region" description="Polar residues" evidence="17">
    <location>
        <begin position="182"/>
        <end position="201"/>
    </location>
</feature>
<evidence type="ECO:0000256" key="14">
    <source>
        <dbReference type="PIRSR" id="PIRSR606539-2"/>
    </source>
</evidence>
<feature type="binding site" evidence="14">
    <location>
        <position position="991"/>
    </location>
    <ligand>
        <name>ATP</name>
        <dbReference type="ChEBI" id="CHEBI:30616"/>
    </ligand>
</feature>
<evidence type="ECO:0000256" key="5">
    <source>
        <dbReference type="ARBA" id="ARBA00022741"/>
    </source>
</evidence>
<dbReference type="InterPro" id="IPR008250">
    <property type="entry name" value="ATPase_P-typ_transduc_dom_A_sf"/>
</dbReference>
<feature type="transmembrane region" description="Helical" evidence="16">
    <location>
        <begin position="1151"/>
        <end position="1175"/>
    </location>
</feature>
<dbReference type="GO" id="GO:0140326">
    <property type="term" value="F:ATPase-coupled intramembrane lipid transporter activity"/>
    <property type="evidence" value="ECO:0007669"/>
    <property type="project" value="UniProtKB-EC"/>
</dbReference>
<evidence type="ECO:0000256" key="10">
    <source>
        <dbReference type="ARBA" id="ARBA00023136"/>
    </source>
</evidence>
<dbReference type="InterPro" id="IPR032631">
    <property type="entry name" value="P-type_ATPase_N"/>
</dbReference>
<feature type="binding site" evidence="14">
    <location>
        <position position="853"/>
    </location>
    <ligand>
        <name>ATP</name>
        <dbReference type="ChEBI" id="CHEBI:30616"/>
    </ligand>
</feature>
<dbReference type="PANTHER" id="PTHR24092:SF153">
    <property type="entry name" value="PHOSPHOLIPID-TRANSPORTING ATPASE"/>
    <property type="match status" value="1"/>
</dbReference>
<dbReference type="InterPro" id="IPR023299">
    <property type="entry name" value="ATPase_P-typ_cyto_dom_N"/>
</dbReference>
<evidence type="ECO:0000256" key="15">
    <source>
        <dbReference type="PIRSR" id="PIRSR606539-3"/>
    </source>
</evidence>
<keyword evidence="9 16" id="KW-1133">Transmembrane helix</keyword>
<feature type="binding site" evidence="14">
    <location>
        <position position="771"/>
    </location>
    <ligand>
        <name>ATP</name>
        <dbReference type="ChEBI" id="CHEBI:30616"/>
    </ligand>
</feature>
<feature type="transmembrane region" description="Helical" evidence="16">
    <location>
        <begin position="108"/>
        <end position="126"/>
    </location>
</feature>
<feature type="compositionally biased region" description="Low complexity" evidence="17">
    <location>
        <begin position="560"/>
        <end position="579"/>
    </location>
</feature>
<evidence type="ECO:0000256" key="3">
    <source>
        <dbReference type="ARBA" id="ARBA00022692"/>
    </source>
</evidence>
<evidence type="ECO:0000256" key="6">
    <source>
        <dbReference type="ARBA" id="ARBA00022840"/>
    </source>
</evidence>
<evidence type="ECO:0000256" key="9">
    <source>
        <dbReference type="ARBA" id="ARBA00022989"/>
    </source>
</evidence>
<feature type="transmembrane region" description="Helical" evidence="16">
    <location>
        <begin position="1072"/>
        <end position="1094"/>
    </location>
</feature>
<organism evidence="20 21">
    <name type="scientific">Collybiopsis confluens</name>
    <dbReference type="NCBI Taxonomy" id="2823264"/>
    <lineage>
        <taxon>Eukaryota</taxon>
        <taxon>Fungi</taxon>
        <taxon>Dikarya</taxon>
        <taxon>Basidiomycota</taxon>
        <taxon>Agaricomycotina</taxon>
        <taxon>Agaricomycetes</taxon>
        <taxon>Agaricomycetidae</taxon>
        <taxon>Agaricales</taxon>
        <taxon>Marasmiineae</taxon>
        <taxon>Omphalotaceae</taxon>
        <taxon>Collybiopsis</taxon>
    </lineage>
</organism>
<keyword evidence="5 14" id="KW-0547">Nucleotide-binding</keyword>
<keyword evidence="4 15" id="KW-0479">Metal-binding</keyword>
<feature type="binding site" evidence="15">
    <location>
        <position position="510"/>
    </location>
    <ligand>
        <name>Mg(2+)</name>
        <dbReference type="ChEBI" id="CHEBI:18420"/>
    </ligand>
</feature>
<feature type="transmembrane region" description="Helical" evidence="16">
    <location>
        <begin position="1100"/>
        <end position="1121"/>
    </location>
</feature>
<evidence type="ECO:0000256" key="4">
    <source>
        <dbReference type="ARBA" id="ARBA00022723"/>
    </source>
</evidence>
<comment type="catalytic activity">
    <reaction evidence="11 16">
        <text>ATP + H2O + phospholipidSide 1 = ADP + phosphate + phospholipidSide 2.</text>
        <dbReference type="EC" id="7.6.2.1"/>
    </reaction>
</comment>
<dbReference type="GO" id="GO:0005886">
    <property type="term" value="C:plasma membrane"/>
    <property type="evidence" value="ECO:0007669"/>
    <property type="project" value="TreeGrafter"/>
</dbReference>
<dbReference type="InterPro" id="IPR006539">
    <property type="entry name" value="P-type_ATPase_IV"/>
</dbReference>
<dbReference type="SUPFAM" id="SSF56784">
    <property type="entry name" value="HAD-like"/>
    <property type="match status" value="1"/>
</dbReference>
<feature type="binding site" evidence="15">
    <location>
        <position position="512"/>
    </location>
    <ligand>
        <name>Mg(2+)</name>
        <dbReference type="ChEBI" id="CHEBI:18420"/>
    </ligand>
</feature>
<keyword evidence="6 14" id="KW-0067">ATP-binding</keyword>
<dbReference type="PANTHER" id="PTHR24092">
    <property type="entry name" value="PROBABLE PHOSPHOLIPID-TRANSPORTING ATPASE"/>
    <property type="match status" value="1"/>
</dbReference>
<feature type="domain" description="P-type ATPase N-terminal" evidence="18">
    <location>
        <begin position="55"/>
        <end position="112"/>
    </location>
</feature>
<dbReference type="NCBIfam" id="TIGR01652">
    <property type="entry name" value="ATPase-Plipid"/>
    <property type="match status" value="1"/>
</dbReference>
<feature type="region of interest" description="Disordered" evidence="17">
    <location>
        <begin position="1348"/>
        <end position="1371"/>
    </location>
</feature>
<evidence type="ECO:0000256" key="1">
    <source>
        <dbReference type="ARBA" id="ARBA00004141"/>
    </source>
</evidence>
<dbReference type="Gene3D" id="3.40.50.1000">
    <property type="entry name" value="HAD superfamily/HAD-like"/>
    <property type="match status" value="2"/>
</dbReference>
<dbReference type="SUPFAM" id="SSF81665">
    <property type="entry name" value="Calcium ATPase, transmembrane domain M"/>
    <property type="match status" value="1"/>
</dbReference>
<feature type="compositionally biased region" description="Low complexity" evidence="17">
    <location>
        <begin position="912"/>
        <end position="929"/>
    </location>
</feature>
<feature type="domain" description="P-type ATPase C-terminal" evidence="19">
    <location>
        <begin position="1037"/>
        <end position="1287"/>
    </location>
</feature>
<dbReference type="Pfam" id="PF16209">
    <property type="entry name" value="PhoLip_ATPase_N"/>
    <property type="match status" value="1"/>
</dbReference>
<keyword evidence="21" id="KW-1185">Reference proteome</keyword>
<dbReference type="Pfam" id="PF16212">
    <property type="entry name" value="PhoLip_ATPase_C"/>
    <property type="match status" value="1"/>
</dbReference>
<evidence type="ECO:0000256" key="2">
    <source>
        <dbReference type="ARBA" id="ARBA00008109"/>
    </source>
</evidence>
<dbReference type="PRINTS" id="PR00119">
    <property type="entry name" value="CATATPASE"/>
</dbReference>
<dbReference type="GO" id="GO:0016887">
    <property type="term" value="F:ATP hydrolysis activity"/>
    <property type="evidence" value="ECO:0007669"/>
    <property type="project" value="InterPro"/>
</dbReference>
<feature type="binding site" evidence="14">
    <location>
        <position position="736"/>
    </location>
    <ligand>
        <name>ATP</name>
        <dbReference type="ChEBI" id="CHEBI:30616"/>
    </ligand>
</feature>
<comment type="caution">
    <text evidence="20">The sequence shown here is derived from an EMBL/GenBank/DDBJ whole genome shotgun (WGS) entry which is preliminary data.</text>
</comment>
<evidence type="ECO:0000256" key="11">
    <source>
        <dbReference type="ARBA" id="ARBA00034036"/>
    </source>
</evidence>
<evidence type="ECO:0000256" key="7">
    <source>
        <dbReference type="ARBA" id="ARBA00022842"/>
    </source>
</evidence>
<dbReference type="Proteomes" id="UP000518752">
    <property type="component" value="Unassembled WGS sequence"/>
</dbReference>
<feature type="transmembrane region" description="Helical" evidence="16">
    <location>
        <begin position="1250"/>
        <end position="1272"/>
    </location>
</feature>
<feature type="region of interest" description="Disordered" evidence="17">
    <location>
        <begin position="1412"/>
        <end position="1441"/>
    </location>
</feature>
<protein>
    <recommendedName>
        <fullName evidence="16">Phospholipid-transporting ATPase</fullName>
        <ecNumber evidence="16">7.6.2.1</ecNumber>
    </recommendedName>
</protein>
<evidence type="ECO:0000313" key="20">
    <source>
        <dbReference type="EMBL" id="KAF5390550.1"/>
    </source>
</evidence>
<feature type="binding site" evidence="14">
    <location>
        <position position="852"/>
    </location>
    <ligand>
        <name>ATP</name>
        <dbReference type="ChEBI" id="CHEBI:30616"/>
    </ligand>
</feature>
<feature type="binding site" evidence="14">
    <location>
        <position position="512"/>
    </location>
    <ligand>
        <name>ATP</name>
        <dbReference type="ChEBI" id="CHEBI:30616"/>
    </ligand>
</feature>
<dbReference type="Gene3D" id="2.70.150.10">
    <property type="entry name" value="Calcium-transporting ATPase, cytoplasmic transduction domain A"/>
    <property type="match status" value="1"/>
</dbReference>
<feature type="binding site" evidence="14">
    <location>
        <position position="985"/>
    </location>
    <ligand>
        <name>ATP</name>
        <dbReference type="ChEBI" id="CHEBI:30616"/>
    </ligand>
</feature>
<dbReference type="SFLD" id="SFLDF00027">
    <property type="entry name" value="p-type_atpase"/>
    <property type="match status" value="1"/>
</dbReference>
<dbReference type="Gene3D" id="3.40.1110.10">
    <property type="entry name" value="Calcium-transporting ATPase, cytoplasmic domain N"/>
    <property type="match status" value="2"/>
</dbReference>
<feature type="binding site" evidence="14">
    <location>
        <position position="707"/>
    </location>
    <ligand>
        <name>ATP</name>
        <dbReference type="ChEBI" id="CHEBI:30616"/>
    </ligand>
</feature>
<feature type="transmembrane region" description="Helical" evidence="16">
    <location>
        <begin position="1215"/>
        <end position="1238"/>
    </location>
</feature>
<dbReference type="InterPro" id="IPR032630">
    <property type="entry name" value="P_typ_ATPase_c"/>
</dbReference>
<evidence type="ECO:0000256" key="13">
    <source>
        <dbReference type="PIRSR" id="PIRSR606539-1"/>
    </source>
</evidence>
<feature type="active site" description="4-aspartylphosphate intermediate" evidence="13">
    <location>
        <position position="510"/>
    </location>
</feature>
<dbReference type="PROSITE" id="PS00154">
    <property type="entry name" value="ATPASE_E1_E2"/>
    <property type="match status" value="1"/>
</dbReference>
<dbReference type="InterPro" id="IPR036412">
    <property type="entry name" value="HAD-like_sf"/>
</dbReference>
<feature type="binding site" evidence="15">
    <location>
        <position position="1011"/>
    </location>
    <ligand>
        <name>Mg(2+)</name>
        <dbReference type="ChEBI" id="CHEBI:18420"/>
    </ligand>
</feature>
<evidence type="ECO:0000313" key="21">
    <source>
        <dbReference type="Proteomes" id="UP000518752"/>
    </source>
</evidence>
<dbReference type="SUPFAM" id="SSF81660">
    <property type="entry name" value="Metal cation-transporting ATPase, ATP-binding domain N"/>
    <property type="match status" value="1"/>
</dbReference>
<keyword evidence="8 16" id="KW-1278">Translocase</keyword>
<feature type="binding site" evidence="14">
    <location>
        <position position="851"/>
    </location>
    <ligand>
        <name>ATP</name>
        <dbReference type="ChEBI" id="CHEBI:30616"/>
    </ligand>
</feature>
<dbReference type="FunFam" id="3.40.50.1000:FF:000001">
    <property type="entry name" value="Phospholipid-transporting ATPase IC"/>
    <property type="match status" value="1"/>
</dbReference>
<dbReference type="GO" id="GO:0045332">
    <property type="term" value="P:phospholipid translocation"/>
    <property type="evidence" value="ECO:0007669"/>
    <property type="project" value="TreeGrafter"/>
</dbReference>
<feature type="transmembrane region" description="Helical" evidence="16">
    <location>
        <begin position="387"/>
        <end position="408"/>
    </location>
</feature>
<dbReference type="InterPro" id="IPR023298">
    <property type="entry name" value="ATPase_P-typ_TM_dom_sf"/>
</dbReference>
<dbReference type="InterPro" id="IPR044492">
    <property type="entry name" value="P_typ_ATPase_HD_dom"/>
</dbReference>
<dbReference type="InterPro" id="IPR001757">
    <property type="entry name" value="P_typ_ATPase"/>
</dbReference>
<evidence type="ECO:0000256" key="8">
    <source>
        <dbReference type="ARBA" id="ARBA00022967"/>
    </source>
</evidence>
<comment type="subcellular location">
    <subcellularLocation>
        <location evidence="1 16">Membrane</location>
        <topology evidence="1 16">Multi-pass membrane protein</topology>
    </subcellularLocation>
</comment>
<accession>A0A8H5HW63</accession>
<proteinExistence type="inferred from homology"/>
<feature type="region of interest" description="Disordered" evidence="17">
    <location>
        <begin position="902"/>
        <end position="938"/>
    </location>
</feature>
<dbReference type="NCBIfam" id="TIGR01494">
    <property type="entry name" value="ATPase_P-type"/>
    <property type="match status" value="1"/>
</dbReference>
<dbReference type="EC" id="7.6.2.1" evidence="16"/>
<comment type="catalytic activity">
    <reaction evidence="12">
        <text>a 1,2-diacyl-sn-glycero-3-phosphoethanolamine(out) + ATP + H2O = a 1,2-diacyl-sn-glycero-3-phosphoethanolamine(in) + ADP + phosphate + H(+)</text>
        <dbReference type="Rhea" id="RHEA:66132"/>
        <dbReference type="ChEBI" id="CHEBI:15377"/>
        <dbReference type="ChEBI" id="CHEBI:15378"/>
        <dbReference type="ChEBI" id="CHEBI:30616"/>
        <dbReference type="ChEBI" id="CHEBI:43474"/>
        <dbReference type="ChEBI" id="CHEBI:64612"/>
        <dbReference type="ChEBI" id="CHEBI:456216"/>
    </reaction>
    <physiologicalReaction direction="left-to-right" evidence="12">
        <dbReference type="Rhea" id="RHEA:66133"/>
    </physiologicalReaction>
</comment>
<dbReference type="SUPFAM" id="SSF81653">
    <property type="entry name" value="Calcium ATPase, transduction domain A"/>
    <property type="match status" value="1"/>
</dbReference>
<keyword evidence="3 16" id="KW-0812">Transmembrane</keyword>
<dbReference type="GO" id="GO:0000287">
    <property type="term" value="F:magnesium ion binding"/>
    <property type="evidence" value="ECO:0007669"/>
    <property type="project" value="UniProtKB-UniRule"/>
</dbReference>